<dbReference type="InterPro" id="IPR014985">
    <property type="entry name" value="WbqC"/>
</dbReference>
<organism evidence="1 2">
    <name type="scientific">Massilia glaciei</name>
    <dbReference type="NCBI Taxonomy" id="1524097"/>
    <lineage>
        <taxon>Bacteria</taxon>
        <taxon>Pseudomonadati</taxon>
        <taxon>Pseudomonadota</taxon>
        <taxon>Betaproteobacteria</taxon>
        <taxon>Burkholderiales</taxon>
        <taxon>Oxalobacteraceae</taxon>
        <taxon>Telluria group</taxon>
        <taxon>Massilia</taxon>
    </lineage>
</organism>
<evidence type="ECO:0008006" key="3">
    <source>
        <dbReference type="Google" id="ProtNLM"/>
    </source>
</evidence>
<dbReference type="OrthoDB" id="3611744at2"/>
<sequence>MRLAIMQPYFFPYLGYFQLIASVNKFVFYDDVNFIKNGWINRNRVCAAGAPRYITVPLSAASPFQKINQIMVQPGELWRKKMLEGMRHTYSKAPNFRGVFELFSEVLTADEPSMACLAKNSVRAVSDYLGLQTEFVMTSAAYGNTGLSGAARVIDICIKENATDYYNPPGGKELYDADEFTSAGLGLHFVTPQLPQYRQFSKEFIPGLSIIDVLMFADTQEAKEMVAGSVCGG</sequence>
<dbReference type="Proteomes" id="UP000241421">
    <property type="component" value="Unassembled WGS sequence"/>
</dbReference>
<protein>
    <recommendedName>
        <fullName evidence="3">Glycine transferase</fullName>
    </recommendedName>
</protein>
<name>A0A2U2HN23_9BURK</name>
<reference evidence="1 2" key="1">
    <citation type="submission" date="2018-04" db="EMBL/GenBank/DDBJ databases">
        <title>Massilia violaceinigra sp. nov., a novel purple-pigmented bacterium isolated from Tianshan glacier, Xinjiang, China.</title>
        <authorList>
            <person name="Wang H."/>
        </authorList>
    </citation>
    <scope>NUCLEOTIDE SEQUENCE [LARGE SCALE GENOMIC DNA]</scope>
    <source>
        <strain evidence="1 2">B448-2</strain>
    </source>
</reference>
<accession>A0A2U2HN23</accession>
<proteinExistence type="predicted"/>
<gene>
    <name evidence="1" type="ORF">C7C56_009320</name>
</gene>
<evidence type="ECO:0000313" key="2">
    <source>
        <dbReference type="Proteomes" id="UP000241421"/>
    </source>
</evidence>
<dbReference type="EMBL" id="PXWF02000122">
    <property type="protein sequence ID" value="PWF48908.1"/>
    <property type="molecule type" value="Genomic_DNA"/>
</dbReference>
<dbReference type="RefSeq" id="WP_106757162.1">
    <property type="nucleotide sequence ID" value="NZ_PXWF02000122.1"/>
</dbReference>
<keyword evidence="2" id="KW-1185">Reference proteome</keyword>
<dbReference type="AlphaFoldDB" id="A0A2U2HN23"/>
<dbReference type="Pfam" id="PF08889">
    <property type="entry name" value="WbqC"/>
    <property type="match status" value="1"/>
</dbReference>
<comment type="caution">
    <text evidence="1">The sequence shown here is derived from an EMBL/GenBank/DDBJ whole genome shotgun (WGS) entry which is preliminary data.</text>
</comment>
<evidence type="ECO:0000313" key="1">
    <source>
        <dbReference type="EMBL" id="PWF48908.1"/>
    </source>
</evidence>